<keyword evidence="5 9" id="KW-0472">Membrane</keyword>
<feature type="transmembrane region" description="Helical" evidence="9">
    <location>
        <begin position="35"/>
        <end position="58"/>
    </location>
</feature>
<dbReference type="EMBL" id="DTGR01000230">
    <property type="protein sequence ID" value="HHS30982.1"/>
    <property type="molecule type" value="Genomic_DNA"/>
</dbReference>
<evidence type="ECO:0000256" key="2">
    <source>
        <dbReference type="ARBA" id="ARBA00022618"/>
    </source>
</evidence>
<feature type="region of interest" description="Disordered" evidence="8">
    <location>
        <begin position="136"/>
        <end position="164"/>
    </location>
</feature>
<dbReference type="GO" id="GO:0043093">
    <property type="term" value="P:FtsZ-dependent cytokinesis"/>
    <property type="evidence" value="ECO:0007669"/>
    <property type="project" value="TreeGrafter"/>
</dbReference>
<keyword evidence="7" id="KW-0175">Coiled coil</keyword>
<dbReference type="GO" id="GO:0030428">
    <property type="term" value="C:cell septum"/>
    <property type="evidence" value="ECO:0007669"/>
    <property type="project" value="TreeGrafter"/>
</dbReference>
<dbReference type="InterPro" id="IPR023081">
    <property type="entry name" value="Cell_div_FtsB"/>
</dbReference>
<evidence type="ECO:0000256" key="6">
    <source>
        <dbReference type="ARBA" id="ARBA00023306"/>
    </source>
</evidence>
<dbReference type="InterPro" id="IPR007060">
    <property type="entry name" value="FtsL/DivIC"/>
</dbReference>
<protein>
    <submittedName>
        <fullName evidence="10">Septum formation initiator family protein</fullName>
    </submittedName>
</protein>
<gene>
    <name evidence="10" type="ORF">ENV52_14950</name>
</gene>
<feature type="coiled-coil region" evidence="7">
    <location>
        <begin position="60"/>
        <end position="94"/>
    </location>
</feature>
<sequence length="164" mass="18577">MFLQNTPRENQGRLVVTSAAAPGGNGKAKFSTKSVAIATLGLAFVLVFLVFFSHRGLFKIYHLRQERNRLEAENRRLAEENDRLARTIDRLHNDPQLIQDLIRRELNFVKKNEIIIQFSTPKKDNEVKAVIVPDRPPPVVIEGTDQGRPRARLQAVPGPPKNTH</sequence>
<evidence type="ECO:0000256" key="4">
    <source>
        <dbReference type="ARBA" id="ARBA00022989"/>
    </source>
</evidence>
<proteinExistence type="predicted"/>
<keyword evidence="1" id="KW-1003">Cell membrane</keyword>
<evidence type="ECO:0000313" key="10">
    <source>
        <dbReference type="EMBL" id="HHS30982.1"/>
    </source>
</evidence>
<keyword evidence="4 9" id="KW-1133">Transmembrane helix</keyword>
<dbReference type="Pfam" id="PF04977">
    <property type="entry name" value="DivIC"/>
    <property type="match status" value="1"/>
</dbReference>
<keyword evidence="6" id="KW-0131">Cell cycle</keyword>
<comment type="caution">
    <text evidence="10">The sequence shown here is derived from an EMBL/GenBank/DDBJ whole genome shotgun (WGS) entry which is preliminary data.</text>
</comment>
<evidence type="ECO:0000256" key="9">
    <source>
        <dbReference type="SAM" id="Phobius"/>
    </source>
</evidence>
<reference evidence="10" key="1">
    <citation type="journal article" date="2020" name="mSystems">
        <title>Genome- and Community-Level Interaction Insights into Carbon Utilization and Element Cycling Functions of Hydrothermarchaeota in Hydrothermal Sediment.</title>
        <authorList>
            <person name="Zhou Z."/>
            <person name="Liu Y."/>
            <person name="Xu W."/>
            <person name="Pan J."/>
            <person name="Luo Z.H."/>
            <person name="Li M."/>
        </authorList>
    </citation>
    <scope>NUCLEOTIDE SEQUENCE [LARGE SCALE GENOMIC DNA]</scope>
    <source>
        <strain evidence="10">SpSt-767</strain>
    </source>
</reference>
<accession>A0A7V6A649</accession>
<evidence type="ECO:0000256" key="5">
    <source>
        <dbReference type="ARBA" id="ARBA00023136"/>
    </source>
</evidence>
<keyword evidence="2" id="KW-0132">Cell division</keyword>
<evidence type="ECO:0000256" key="1">
    <source>
        <dbReference type="ARBA" id="ARBA00022475"/>
    </source>
</evidence>
<evidence type="ECO:0000256" key="3">
    <source>
        <dbReference type="ARBA" id="ARBA00022692"/>
    </source>
</evidence>
<dbReference type="PANTHER" id="PTHR37485:SF1">
    <property type="entry name" value="CELL DIVISION PROTEIN FTSB"/>
    <property type="match status" value="1"/>
</dbReference>
<dbReference type="AlphaFoldDB" id="A0A7V6A649"/>
<name>A0A7V6A649_9BACT</name>
<evidence type="ECO:0000256" key="7">
    <source>
        <dbReference type="SAM" id="Coils"/>
    </source>
</evidence>
<keyword evidence="3 9" id="KW-0812">Transmembrane</keyword>
<dbReference type="PANTHER" id="PTHR37485">
    <property type="entry name" value="CELL DIVISION PROTEIN FTSB"/>
    <property type="match status" value="1"/>
</dbReference>
<organism evidence="10">
    <name type="scientific">Desulfobacca acetoxidans</name>
    <dbReference type="NCBI Taxonomy" id="60893"/>
    <lineage>
        <taxon>Bacteria</taxon>
        <taxon>Pseudomonadati</taxon>
        <taxon>Thermodesulfobacteriota</taxon>
        <taxon>Desulfobaccia</taxon>
        <taxon>Desulfobaccales</taxon>
        <taxon>Desulfobaccaceae</taxon>
        <taxon>Desulfobacca</taxon>
    </lineage>
</organism>
<evidence type="ECO:0000256" key="8">
    <source>
        <dbReference type="SAM" id="MobiDB-lite"/>
    </source>
</evidence>